<dbReference type="RefSeq" id="WP_093175948.1">
    <property type="nucleotide sequence ID" value="NZ_FNCN01000055.1"/>
</dbReference>
<proteinExistence type="predicted"/>
<reference evidence="2 3" key="1">
    <citation type="submission" date="2016-10" db="EMBL/GenBank/DDBJ databases">
        <authorList>
            <person name="de Groot N.N."/>
        </authorList>
    </citation>
    <scope>NUCLEOTIDE SEQUENCE [LARGE SCALE GENOMIC DNA]</scope>
    <source>
        <strain evidence="2 3">CPCC 201354</strain>
    </source>
</reference>
<protein>
    <submittedName>
        <fullName evidence="2">Uncharacterized protein</fullName>
    </submittedName>
</protein>
<evidence type="ECO:0000313" key="3">
    <source>
        <dbReference type="Proteomes" id="UP000198923"/>
    </source>
</evidence>
<feature type="compositionally biased region" description="Basic and acidic residues" evidence="1">
    <location>
        <begin position="97"/>
        <end position="113"/>
    </location>
</feature>
<evidence type="ECO:0000313" key="2">
    <source>
        <dbReference type="EMBL" id="SDI47007.1"/>
    </source>
</evidence>
<feature type="compositionally biased region" description="Low complexity" evidence="1">
    <location>
        <begin position="81"/>
        <end position="90"/>
    </location>
</feature>
<name>A0A1G8KUJ9_9ACTN</name>
<organism evidence="2 3">
    <name type="scientific">Sinosporangium album</name>
    <dbReference type="NCBI Taxonomy" id="504805"/>
    <lineage>
        <taxon>Bacteria</taxon>
        <taxon>Bacillati</taxon>
        <taxon>Actinomycetota</taxon>
        <taxon>Actinomycetes</taxon>
        <taxon>Streptosporangiales</taxon>
        <taxon>Streptosporangiaceae</taxon>
        <taxon>Sinosporangium</taxon>
    </lineage>
</organism>
<dbReference type="Proteomes" id="UP000198923">
    <property type="component" value="Unassembled WGS sequence"/>
</dbReference>
<dbReference type="OrthoDB" id="3542826at2"/>
<feature type="region of interest" description="Disordered" evidence="1">
    <location>
        <begin position="68"/>
        <end position="135"/>
    </location>
</feature>
<dbReference type="AlphaFoldDB" id="A0A1G8KUJ9"/>
<sequence length="135" mass="15309">MPPLRIDLDAHAQAAMLMSTSPGWLIMWRPWGRTYTAWYCADPRECHNIDAPTPDELRDLMTRVERELWRASHHTRPSRPPSTGRPTGGRQAPPPWPRDDPDSALVERGEAGRTETLSWPRAPQLHSTTEDHTGG</sequence>
<gene>
    <name evidence="2" type="ORF">SAMN05421505_15514</name>
</gene>
<dbReference type="EMBL" id="FNCN01000055">
    <property type="protein sequence ID" value="SDI47007.1"/>
    <property type="molecule type" value="Genomic_DNA"/>
</dbReference>
<dbReference type="STRING" id="504805.SAMN05421505_15514"/>
<accession>A0A1G8KUJ9</accession>
<keyword evidence="3" id="KW-1185">Reference proteome</keyword>
<evidence type="ECO:0000256" key="1">
    <source>
        <dbReference type="SAM" id="MobiDB-lite"/>
    </source>
</evidence>